<evidence type="ECO:0000313" key="3">
    <source>
        <dbReference type="Proteomes" id="UP000242715"/>
    </source>
</evidence>
<feature type="region of interest" description="Disordered" evidence="1">
    <location>
        <begin position="218"/>
        <end position="239"/>
    </location>
</feature>
<dbReference type="Gene3D" id="3.30.200.20">
    <property type="entry name" value="Phosphorylase Kinase, domain 1"/>
    <property type="match status" value="2"/>
</dbReference>
<evidence type="ECO:0000256" key="1">
    <source>
        <dbReference type="SAM" id="MobiDB-lite"/>
    </source>
</evidence>
<evidence type="ECO:0000313" key="2">
    <source>
        <dbReference type="EMBL" id="GAU16888.1"/>
    </source>
</evidence>
<dbReference type="EMBL" id="DF973164">
    <property type="protein sequence ID" value="GAU16888.1"/>
    <property type="molecule type" value="Genomic_DNA"/>
</dbReference>
<evidence type="ECO:0008006" key="4">
    <source>
        <dbReference type="Google" id="ProtNLM"/>
    </source>
</evidence>
<protein>
    <recommendedName>
        <fullName evidence="4">Protein kinase domain-containing protein</fullName>
    </recommendedName>
</protein>
<dbReference type="Proteomes" id="UP000242715">
    <property type="component" value="Unassembled WGS sequence"/>
</dbReference>
<organism evidence="2 3">
    <name type="scientific">Trifolium subterraneum</name>
    <name type="common">Subterranean clover</name>
    <dbReference type="NCBI Taxonomy" id="3900"/>
    <lineage>
        <taxon>Eukaryota</taxon>
        <taxon>Viridiplantae</taxon>
        <taxon>Streptophyta</taxon>
        <taxon>Embryophyta</taxon>
        <taxon>Tracheophyta</taxon>
        <taxon>Spermatophyta</taxon>
        <taxon>Magnoliopsida</taxon>
        <taxon>eudicotyledons</taxon>
        <taxon>Gunneridae</taxon>
        <taxon>Pentapetalae</taxon>
        <taxon>rosids</taxon>
        <taxon>fabids</taxon>
        <taxon>Fabales</taxon>
        <taxon>Fabaceae</taxon>
        <taxon>Papilionoideae</taxon>
        <taxon>50 kb inversion clade</taxon>
        <taxon>NPAAA clade</taxon>
        <taxon>Hologalegina</taxon>
        <taxon>IRL clade</taxon>
        <taxon>Trifolieae</taxon>
        <taxon>Trifolium</taxon>
    </lineage>
</organism>
<sequence length="239" mass="26847">MVPIEINKTNDNFYDFSQGFYHKFGEDTNMYIDNVWSLQTSSDGGSVAMAIDNSSVGSNDSHMCLLDHQGLKRHANDNYSVAHNANHRGRVTHALSNDALAQALMDNNSPIKEWKIDLRKLYMGESFAQGALGKLYRGTYDRGNVAIKFLERHENNVLSIKEEKIDLRRLNMGEAFAQRAFRKLYRGTYDGEDVAIKLLERSKNNIINGSVDGTTISTGGHDAGYTEPSQNSSFHRCMV</sequence>
<dbReference type="OrthoDB" id="4062651at2759"/>
<reference evidence="3" key="1">
    <citation type="journal article" date="2017" name="Front. Plant Sci.">
        <title>Climate Clever Clovers: New Paradigm to Reduce the Environmental Footprint of Ruminants by Breeding Low Methanogenic Forages Utilizing Haplotype Variation.</title>
        <authorList>
            <person name="Kaur P."/>
            <person name="Appels R."/>
            <person name="Bayer P.E."/>
            <person name="Keeble-Gagnere G."/>
            <person name="Wang J."/>
            <person name="Hirakawa H."/>
            <person name="Shirasawa K."/>
            <person name="Vercoe P."/>
            <person name="Stefanova K."/>
            <person name="Durmic Z."/>
            <person name="Nichols P."/>
            <person name="Revell C."/>
            <person name="Isobe S.N."/>
            <person name="Edwards D."/>
            <person name="Erskine W."/>
        </authorList>
    </citation>
    <scope>NUCLEOTIDE SEQUENCE [LARGE SCALE GENOMIC DNA]</scope>
    <source>
        <strain evidence="3">cv. Daliak</strain>
    </source>
</reference>
<dbReference type="AlphaFoldDB" id="A0A2Z6MFR1"/>
<name>A0A2Z6MFR1_TRISU</name>
<proteinExistence type="predicted"/>
<keyword evidence="3" id="KW-1185">Reference proteome</keyword>
<feature type="compositionally biased region" description="Polar residues" evidence="1">
    <location>
        <begin position="227"/>
        <end position="239"/>
    </location>
</feature>
<gene>
    <name evidence="2" type="ORF">TSUD_368380</name>
</gene>
<accession>A0A2Z6MFR1</accession>